<evidence type="ECO:0008006" key="3">
    <source>
        <dbReference type="Google" id="ProtNLM"/>
    </source>
</evidence>
<organism evidence="1 2">
    <name type="scientific">Paracoccus benzoatiresistens</name>
    <dbReference type="NCBI Taxonomy" id="2997341"/>
    <lineage>
        <taxon>Bacteria</taxon>
        <taxon>Pseudomonadati</taxon>
        <taxon>Pseudomonadota</taxon>
        <taxon>Alphaproteobacteria</taxon>
        <taxon>Rhodobacterales</taxon>
        <taxon>Paracoccaceae</taxon>
        <taxon>Paracoccus</taxon>
    </lineage>
</organism>
<accession>A0ABT4J6W5</accession>
<sequence>MNTMTHQSSALAMAPEGQAIAPQNRPSMGILNPTNLAEAMEMAKLLADSSIVPKDFVGKPGNVLVAVQWGAELGLAPLQAMQSIAVINGRPSIWGDAMLALVQGSGVLESIDEVIREDGQIATCTIRRRGQANPVVRQFTMDEAKKAGLVGKAGPWQQYPRRMLQLRARGFALRDAFADVLRGVAIAEEVRDTPVMRDVTPEEGVIEGPATASAKVRNKIAEKKAPAVTLSDVKDRIAAAKTEDELQKVGADCTKLSGDEKAEARKAYSDRLAALKTPAEEPKAGTSLTDLIQNTDKGIRRELTNGAPYKATLDFYGTELAQILEGAPDEHAAMMAEYEQIAAERDGADA</sequence>
<name>A0ABT4J6W5_9RHOB</name>
<proteinExistence type="predicted"/>
<reference evidence="1" key="1">
    <citation type="submission" date="2022-12" db="EMBL/GenBank/DDBJ databases">
        <title>Paracoccus sp. EF6 isolated from a lake water.</title>
        <authorList>
            <person name="Liu H."/>
        </authorList>
    </citation>
    <scope>NUCLEOTIDE SEQUENCE</scope>
    <source>
        <strain evidence="1">EF6</strain>
    </source>
</reference>
<protein>
    <recommendedName>
        <fullName evidence="3">RecT family protein</fullName>
    </recommendedName>
</protein>
<dbReference type="EMBL" id="JAPTYD010000024">
    <property type="protein sequence ID" value="MCZ0962865.1"/>
    <property type="molecule type" value="Genomic_DNA"/>
</dbReference>
<gene>
    <name evidence="1" type="ORF">OU682_14685</name>
</gene>
<dbReference type="Proteomes" id="UP001149822">
    <property type="component" value="Unassembled WGS sequence"/>
</dbReference>
<dbReference type="RefSeq" id="WP_268942919.1">
    <property type="nucleotide sequence ID" value="NZ_JAPTYD010000024.1"/>
</dbReference>
<comment type="caution">
    <text evidence="1">The sequence shown here is derived from an EMBL/GenBank/DDBJ whole genome shotgun (WGS) entry which is preliminary data.</text>
</comment>
<evidence type="ECO:0000313" key="1">
    <source>
        <dbReference type="EMBL" id="MCZ0962865.1"/>
    </source>
</evidence>
<keyword evidence="2" id="KW-1185">Reference proteome</keyword>
<evidence type="ECO:0000313" key="2">
    <source>
        <dbReference type="Proteomes" id="UP001149822"/>
    </source>
</evidence>